<dbReference type="EMBL" id="JAHRIQ010002253">
    <property type="protein sequence ID" value="MEQ2221987.1"/>
    <property type="molecule type" value="Genomic_DNA"/>
</dbReference>
<dbReference type="InterPro" id="IPR034783">
    <property type="entry name" value="SNX4"/>
</dbReference>
<name>A0ABV0SN41_9TELE</name>
<organism evidence="2 3">
    <name type="scientific">Ilyodon furcidens</name>
    <name type="common">goldbreast splitfin</name>
    <dbReference type="NCBI Taxonomy" id="33524"/>
    <lineage>
        <taxon>Eukaryota</taxon>
        <taxon>Metazoa</taxon>
        <taxon>Chordata</taxon>
        <taxon>Craniata</taxon>
        <taxon>Vertebrata</taxon>
        <taxon>Euteleostomi</taxon>
        <taxon>Actinopterygii</taxon>
        <taxon>Neopterygii</taxon>
        <taxon>Teleostei</taxon>
        <taxon>Neoteleostei</taxon>
        <taxon>Acanthomorphata</taxon>
        <taxon>Ovalentaria</taxon>
        <taxon>Atherinomorphae</taxon>
        <taxon>Cyprinodontiformes</taxon>
        <taxon>Goodeidae</taxon>
        <taxon>Ilyodon</taxon>
    </lineage>
</organism>
<keyword evidence="3" id="KW-1185">Reference proteome</keyword>
<evidence type="ECO:0000313" key="2">
    <source>
        <dbReference type="EMBL" id="MEQ2221987.1"/>
    </source>
</evidence>
<reference evidence="2 3" key="1">
    <citation type="submission" date="2021-06" db="EMBL/GenBank/DDBJ databases">
        <authorList>
            <person name="Palmer J.M."/>
        </authorList>
    </citation>
    <scope>NUCLEOTIDE SEQUENCE [LARGE SCALE GENOMIC DNA]</scope>
    <source>
        <strain evidence="3">if_2019</strain>
        <tissue evidence="2">Muscle</tissue>
    </source>
</reference>
<dbReference type="Proteomes" id="UP001482620">
    <property type="component" value="Unassembled WGS sequence"/>
</dbReference>
<accession>A0ABV0SN41</accession>
<evidence type="ECO:0000256" key="1">
    <source>
        <dbReference type="SAM" id="MobiDB-lite"/>
    </source>
</evidence>
<proteinExistence type="predicted"/>
<evidence type="ECO:0000313" key="3">
    <source>
        <dbReference type="Proteomes" id="UP001482620"/>
    </source>
</evidence>
<comment type="caution">
    <text evidence="2">The sequence shown here is derived from an EMBL/GenBank/DDBJ whole genome shotgun (WGS) entry which is preliminary data.</text>
</comment>
<sequence>MRGVSSADSSRCNSRSQVIMADSGNSEEVAVICNTDITSTESENNIINTMVERGTALLKKMEISVTEADKRTGKNTVNMQETYSVYLIETR</sequence>
<feature type="compositionally biased region" description="Low complexity" evidence="1">
    <location>
        <begin position="1"/>
        <end position="16"/>
    </location>
</feature>
<dbReference type="PANTHER" id="PTHR46596">
    <property type="entry name" value="SORTING NEXIN-4"/>
    <property type="match status" value="1"/>
</dbReference>
<feature type="region of interest" description="Disordered" evidence="1">
    <location>
        <begin position="1"/>
        <end position="20"/>
    </location>
</feature>
<gene>
    <name evidence="2" type="ORF">ILYODFUR_021264</name>
</gene>
<dbReference type="PANTHER" id="PTHR46596:SF1">
    <property type="entry name" value="SORTING NEXIN-4"/>
    <property type="match status" value="1"/>
</dbReference>
<protein>
    <submittedName>
        <fullName evidence="2">Uncharacterized protein</fullName>
    </submittedName>
</protein>